<dbReference type="EMBL" id="CAMXCT020005957">
    <property type="protein sequence ID" value="CAL1167010.1"/>
    <property type="molecule type" value="Genomic_DNA"/>
</dbReference>
<reference evidence="1" key="1">
    <citation type="submission" date="2022-10" db="EMBL/GenBank/DDBJ databases">
        <authorList>
            <person name="Chen Y."/>
            <person name="Dougan E. K."/>
            <person name="Chan C."/>
            <person name="Rhodes N."/>
            <person name="Thang M."/>
        </authorList>
    </citation>
    <scope>NUCLEOTIDE SEQUENCE</scope>
</reference>
<organism evidence="1">
    <name type="scientific">Cladocopium goreaui</name>
    <dbReference type="NCBI Taxonomy" id="2562237"/>
    <lineage>
        <taxon>Eukaryota</taxon>
        <taxon>Sar</taxon>
        <taxon>Alveolata</taxon>
        <taxon>Dinophyceae</taxon>
        <taxon>Suessiales</taxon>
        <taxon>Symbiodiniaceae</taxon>
        <taxon>Cladocopium</taxon>
    </lineage>
</organism>
<evidence type="ECO:0000313" key="1">
    <source>
        <dbReference type="EMBL" id="CAI4013635.1"/>
    </source>
</evidence>
<protein>
    <submittedName>
        <fullName evidence="1">Uncharacterized protein</fullName>
    </submittedName>
</protein>
<gene>
    <name evidence="1" type="ORF">C1SCF055_LOCUS38592</name>
</gene>
<name>A0A9P1DQ38_9DINO</name>
<keyword evidence="3" id="KW-1185">Reference proteome</keyword>
<dbReference type="AlphaFoldDB" id="A0A9P1DQ38"/>
<comment type="caution">
    <text evidence="1">The sequence shown here is derived from an EMBL/GenBank/DDBJ whole genome shotgun (WGS) entry which is preliminary data.</text>
</comment>
<sequence length="987" mass="108858">EFIACHDGAARFRRPILAIVGSTRLGKSMLAVDILKRIAGCLNLPSFLEITVEDSEQMDLADFDRGQHAGVILDGVGDAYFLKRNREVLQGRPKIVKGARSATNVYSYKYSFCSRAVVATFDLGASNLTALKSDHWLQNRNNVQLLWLEAPVYRQPSLPTPAADVWNGSEVTEASLALCVSVWRSFADQFAAAPPVPVPDQVKALGKRPSEEHLAQEFALKSRASVHVLFGVLGTVDERHRGVILCQSSCFMDFNDPARLPCRRPERALCVRVLNRVARKCGLQPVADNAARAKVESLAADVLARDLLPADVEAVNNSMQKYQATFEAAVPNPEGPPQPLASPTTYKFQAVQLTYNSSAAAFVSQDFVELEALFERFKVFLASLRAHRLTWSPTGHLGRFDFSDWPPFQAYGVEGWWLDNLLKAGKLERHVYLRLAAQVTVGFQKRLADCRAAERFEHDLRVQEAVDATTGELQQAILPMKTFDVVEEFIACHDGAARFRRPILAIVGGTRLGKSMLAVDILKRIAGCLNLPSFLEITVEDSEQMDLADFDRGQHAGVILDGVGDAYFLKRNREVLQGRPKIVKGARSATNVYSYKYSFCSRAVVATFDLGASNLTALKSDHWLQNRNNVQLLWLEAPVYRQPSLPTPAADVWNGSEDGRRKRFFVDGSGRQHYETAVLTLAQVELLAPVAIMPPKAKAAAKAKSKAEAAKMLSKEDLKLLIEAKEAAPPVPVPDQVKALGKRPSEEHLAQEFALKSRASVHVLFGVLGTVDERHRGVILCQSSCFMDFNDPARLPCRRPERALCVRVLNRVARKCGLQPVADNAARAKVESLAADVLARDLLPADVEAVNNSMQKYQATFEAAVPNPEGPPQPLASPTTYKFQAVQLTYNSSAAAFVSQDFVELEALFERFKVFLASLRASLSVIGVSATMERASPERVHLHAYLHLSKPFHRRGADALDMFKFEGSSPHVEPNRASGKAYIGAVR</sequence>
<dbReference type="EMBL" id="CAMXCT010005957">
    <property type="protein sequence ID" value="CAI4013635.1"/>
    <property type="molecule type" value="Genomic_DNA"/>
</dbReference>
<reference evidence="2" key="2">
    <citation type="submission" date="2024-04" db="EMBL/GenBank/DDBJ databases">
        <authorList>
            <person name="Chen Y."/>
            <person name="Shah S."/>
            <person name="Dougan E. K."/>
            <person name="Thang M."/>
            <person name="Chan C."/>
        </authorList>
    </citation>
    <scope>NUCLEOTIDE SEQUENCE [LARGE SCALE GENOMIC DNA]</scope>
</reference>
<accession>A0A9P1DQ38</accession>
<proteinExistence type="predicted"/>
<dbReference type="Proteomes" id="UP001152797">
    <property type="component" value="Unassembled WGS sequence"/>
</dbReference>
<feature type="non-terminal residue" evidence="1">
    <location>
        <position position="987"/>
    </location>
</feature>
<dbReference type="EMBL" id="CAMXCT030005957">
    <property type="protein sequence ID" value="CAL4800947.1"/>
    <property type="molecule type" value="Genomic_DNA"/>
</dbReference>
<evidence type="ECO:0000313" key="3">
    <source>
        <dbReference type="Proteomes" id="UP001152797"/>
    </source>
</evidence>
<feature type="non-terminal residue" evidence="1">
    <location>
        <position position="1"/>
    </location>
</feature>
<evidence type="ECO:0000313" key="2">
    <source>
        <dbReference type="EMBL" id="CAL1167010.1"/>
    </source>
</evidence>